<keyword evidence="5 10" id="KW-0819">tRNA processing</keyword>
<feature type="binding site" evidence="10 13">
    <location>
        <position position="166"/>
    </location>
    <ligand>
        <name>FMN</name>
        <dbReference type="ChEBI" id="CHEBI:58210"/>
    </ligand>
</feature>
<dbReference type="GO" id="GO:0010181">
    <property type="term" value="F:FMN binding"/>
    <property type="evidence" value="ECO:0007669"/>
    <property type="project" value="UniProtKB-UniRule"/>
</dbReference>
<evidence type="ECO:0000256" key="1">
    <source>
        <dbReference type="ARBA" id="ARBA00001917"/>
    </source>
</evidence>
<feature type="binding site" evidence="10 13">
    <location>
        <begin position="206"/>
        <end position="208"/>
    </location>
    <ligand>
        <name>FMN</name>
        <dbReference type="ChEBI" id="CHEBI:58210"/>
    </ligand>
</feature>
<evidence type="ECO:0000259" key="14">
    <source>
        <dbReference type="Pfam" id="PF01207"/>
    </source>
</evidence>
<dbReference type="EC" id="1.3.1.91" evidence="10"/>
<dbReference type="PANTHER" id="PTHR42907">
    <property type="entry name" value="FMN-LINKED OXIDOREDUCTASES SUPERFAMILY PROTEIN"/>
    <property type="match status" value="1"/>
</dbReference>
<sequence>MSAVTHRFSVAPMLDWTDRHCRYLFRLLSKHAVLYTEMVTTGALLHNDPKRFLHCDSLSTPVVLQLGGSDPHALAECAELADHYGYSEINLNVGCPSNRVQNGRFGACLMAEPTLVAECIATMTAKVTIPITVKHRIGIDNQEGYDSLYQFVDTVRQAGCKHFIVHARKAWLQGLSPKQNREIPPLNYDYVYQIKQDFPNLTISINGGIETITQTQHHLNHVDGVMVGRAVYHQPLLLSHIDQEIYHQPNNVNLATTAVETAITTVKQMLPYIEKELRLGTRLNHITRHMLNLFQGVGGAKRWRRHLSEHAHLKGADTTTVEHALALIEPDPQS</sequence>
<gene>
    <name evidence="15" type="primary">dus_2</name>
    <name evidence="10" type="synonym">dusA</name>
    <name evidence="15" type="ORF">Psal009_01613</name>
</gene>
<dbReference type="PROSITE" id="PS01136">
    <property type="entry name" value="UPF0034"/>
    <property type="match status" value="1"/>
</dbReference>
<dbReference type="SUPFAM" id="SSF51395">
    <property type="entry name" value="FMN-linked oxidoreductases"/>
    <property type="match status" value="1"/>
</dbReference>
<feature type="binding site" evidence="10 13">
    <location>
        <position position="65"/>
    </location>
    <ligand>
        <name>FMN</name>
        <dbReference type="ChEBI" id="CHEBI:58210"/>
    </ligand>
</feature>
<feature type="site" description="Interacts with tRNA; defines subfamily-specific binding signature" evidence="10">
    <location>
        <position position="178"/>
    </location>
</feature>
<feature type="binding site" evidence="10 13">
    <location>
        <begin position="228"/>
        <end position="229"/>
    </location>
    <ligand>
        <name>FMN</name>
        <dbReference type="ChEBI" id="CHEBI:58210"/>
    </ligand>
</feature>
<dbReference type="InterPro" id="IPR001269">
    <property type="entry name" value="DUS_fam"/>
</dbReference>
<dbReference type="PANTHER" id="PTHR42907:SF1">
    <property type="entry name" value="FMN-LINKED OXIDOREDUCTASES SUPERFAMILY PROTEIN"/>
    <property type="match status" value="1"/>
</dbReference>
<dbReference type="EMBL" id="CP038908">
    <property type="protein sequence ID" value="QGO05718.1"/>
    <property type="molecule type" value="Genomic_DNA"/>
</dbReference>
<dbReference type="NCBIfam" id="TIGR00742">
    <property type="entry name" value="yjbN"/>
    <property type="match status" value="1"/>
</dbReference>
<protein>
    <recommendedName>
        <fullName evidence="10">tRNA-dihydrouridine(20/20a) synthase</fullName>
        <ecNumber evidence="10">1.3.1.91</ecNumber>
    </recommendedName>
    <alternativeName>
        <fullName evidence="10">U20-specific dihydrouridine synthase</fullName>
        <shortName evidence="10">U20-specific Dus</shortName>
    </alternativeName>
    <alternativeName>
        <fullName evidence="10">tRNA-dihydrouridine synthase A</fullName>
    </alternativeName>
</protein>
<dbReference type="Gene3D" id="1.20.120.1460">
    <property type="match status" value="1"/>
</dbReference>
<comment type="similarity">
    <text evidence="11">Belongs to the dus family.</text>
</comment>
<keyword evidence="7 10" id="KW-0694">RNA-binding</keyword>
<dbReference type="GeneID" id="66740801"/>
<comment type="caution">
    <text evidence="10">Lacks conserved residue(s) required for the propagation of feature annotation.</text>
</comment>
<evidence type="ECO:0000256" key="10">
    <source>
        <dbReference type="HAMAP-Rule" id="MF_02041"/>
    </source>
</evidence>
<dbReference type="NCBIfam" id="NF008774">
    <property type="entry name" value="PRK11815.1"/>
    <property type="match status" value="1"/>
</dbReference>
<comment type="catalytic activity">
    <reaction evidence="10">
        <text>5,6-dihydrouridine(20) in tRNA + NAD(+) = uridine(20) in tRNA + NADH + H(+)</text>
        <dbReference type="Rhea" id="RHEA:53340"/>
        <dbReference type="Rhea" id="RHEA-COMP:13533"/>
        <dbReference type="Rhea" id="RHEA-COMP:13534"/>
        <dbReference type="ChEBI" id="CHEBI:15378"/>
        <dbReference type="ChEBI" id="CHEBI:57540"/>
        <dbReference type="ChEBI" id="CHEBI:57945"/>
        <dbReference type="ChEBI" id="CHEBI:65315"/>
        <dbReference type="ChEBI" id="CHEBI:74443"/>
        <dbReference type="EC" id="1.3.1.91"/>
    </reaction>
</comment>
<organism evidence="15 16">
    <name type="scientific">Piscirickettsia salmonis</name>
    <dbReference type="NCBI Taxonomy" id="1238"/>
    <lineage>
        <taxon>Bacteria</taxon>
        <taxon>Pseudomonadati</taxon>
        <taxon>Pseudomonadota</taxon>
        <taxon>Gammaproteobacteria</taxon>
        <taxon>Thiotrichales</taxon>
        <taxon>Piscirickettsiaceae</taxon>
        <taxon>Piscirickettsia</taxon>
    </lineage>
</organism>
<evidence type="ECO:0000256" key="13">
    <source>
        <dbReference type="PIRSR" id="PIRSR006621-2"/>
    </source>
</evidence>
<feature type="binding site" evidence="10">
    <location>
        <begin position="12"/>
        <end position="14"/>
    </location>
    <ligand>
        <name>FMN</name>
        <dbReference type="ChEBI" id="CHEBI:58210"/>
    </ligand>
</feature>
<comment type="catalytic activity">
    <reaction evidence="10">
        <text>5,6-dihydrouridine(20a) in tRNA + NAD(+) = uridine(20a) in tRNA + NADH + H(+)</text>
        <dbReference type="Rhea" id="RHEA:53348"/>
        <dbReference type="Rhea" id="RHEA-COMP:13535"/>
        <dbReference type="Rhea" id="RHEA-COMP:13536"/>
        <dbReference type="ChEBI" id="CHEBI:15378"/>
        <dbReference type="ChEBI" id="CHEBI:57540"/>
        <dbReference type="ChEBI" id="CHEBI:57945"/>
        <dbReference type="ChEBI" id="CHEBI:65315"/>
        <dbReference type="ChEBI" id="CHEBI:74443"/>
    </reaction>
</comment>
<dbReference type="Pfam" id="PF01207">
    <property type="entry name" value="Dus"/>
    <property type="match status" value="1"/>
</dbReference>
<dbReference type="HAMAP" id="MF_02041">
    <property type="entry name" value="DusA_subfam"/>
    <property type="match status" value="1"/>
</dbReference>
<feature type="binding site" evidence="10 13">
    <location>
        <position position="134"/>
    </location>
    <ligand>
        <name>FMN</name>
        <dbReference type="ChEBI" id="CHEBI:58210"/>
    </ligand>
</feature>
<evidence type="ECO:0000256" key="2">
    <source>
        <dbReference type="ARBA" id="ARBA00022555"/>
    </source>
</evidence>
<dbReference type="CDD" id="cd02801">
    <property type="entry name" value="DUS_like_FMN"/>
    <property type="match status" value="1"/>
</dbReference>
<feature type="active site" description="Proton donor" evidence="10 12">
    <location>
        <position position="95"/>
    </location>
</feature>
<evidence type="ECO:0000256" key="3">
    <source>
        <dbReference type="ARBA" id="ARBA00022630"/>
    </source>
</evidence>
<dbReference type="InterPro" id="IPR035587">
    <property type="entry name" value="DUS-like_FMN-bd"/>
</dbReference>
<dbReference type="GO" id="GO:0050660">
    <property type="term" value="F:flavin adenine dinucleotide binding"/>
    <property type="evidence" value="ECO:0007669"/>
    <property type="project" value="InterPro"/>
</dbReference>
<dbReference type="InterPro" id="IPR013785">
    <property type="entry name" value="Aldolase_TIM"/>
</dbReference>
<feature type="site" description="Interacts with tRNA" evidence="10">
    <location>
        <position position="92"/>
    </location>
</feature>
<keyword evidence="4 10" id="KW-0288">FMN</keyword>
<comment type="function">
    <text evidence="9 10">Catalyzes the synthesis of 5,6-dihydrouridine (D), a modified base found in the D-loop of most tRNAs, via the reduction of the C5-C6 double bond in target uridines. Specifically modifies U20 and U20a in tRNAs.</text>
</comment>
<evidence type="ECO:0000256" key="4">
    <source>
        <dbReference type="ARBA" id="ARBA00022643"/>
    </source>
</evidence>
<evidence type="ECO:0000313" key="16">
    <source>
        <dbReference type="Proteomes" id="UP000422232"/>
    </source>
</evidence>
<evidence type="ECO:0000256" key="7">
    <source>
        <dbReference type="ARBA" id="ARBA00022884"/>
    </source>
</evidence>
<comment type="cofactor">
    <cofactor evidence="1 10 11 13">
        <name>FMN</name>
        <dbReference type="ChEBI" id="CHEBI:58210"/>
    </cofactor>
</comment>
<dbReference type="Gene3D" id="3.20.20.70">
    <property type="entry name" value="Aldolase class I"/>
    <property type="match status" value="1"/>
</dbReference>
<comment type="catalytic activity">
    <reaction evidence="10">
        <text>5,6-dihydrouridine(20) in tRNA + NADP(+) = uridine(20) in tRNA + NADPH + H(+)</text>
        <dbReference type="Rhea" id="RHEA:53336"/>
        <dbReference type="Rhea" id="RHEA-COMP:13533"/>
        <dbReference type="Rhea" id="RHEA-COMP:13534"/>
        <dbReference type="ChEBI" id="CHEBI:15378"/>
        <dbReference type="ChEBI" id="CHEBI:57783"/>
        <dbReference type="ChEBI" id="CHEBI:58349"/>
        <dbReference type="ChEBI" id="CHEBI:65315"/>
        <dbReference type="ChEBI" id="CHEBI:74443"/>
        <dbReference type="EC" id="1.3.1.91"/>
    </reaction>
</comment>
<dbReference type="PIRSF" id="PIRSF006621">
    <property type="entry name" value="Dus"/>
    <property type="match status" value="1"/>
</dbReference>
<evidence type="ECO:0000256" key="5">
    <source>
        <dbReference type="ARBA" id="ARBA00022694"/>
    </source>
</evidence>
<accession>A0A9Q6LKB6</accession>
<keyword evidence="13" id="KW-0547">Nucleotide-binding</keyword>
<dbReference type="AlphaFoldDB" id="A0A9Q6LKB6"/>
<evidence type="ECO:0000256" key="8">
    <source>
        <dbReference type="ARBA" id="ARBA00023002"/>
    </source>
</evidence>
<reference evidence="15 16" key="1">
    <citation type="submission" date="2019-04" db="EMBL/GenBank/DDBJ databases">
        <title>Complete genome sequencing of Piscirickettsia salmonis strain Psal-009.</title>
        <authorList>
            <person name="Schober I."/>
            <person name="Bunk B."/>
            <person name="Sproer C."/>
            <person name="Carril G.P."/>
            <person name="Riedel T."/>
            <person name="Flores-Herrera P.A."/>
            <person name="Nourdin-Galindo G."/>
            <person name="Marshall S.H."/>
            <person name="Overmann J."/>
        </authorList>
    </citation>
    <scope>NUCLEOTIDE SEQUENCE [LARGE SCALE GENOMIC DNA]</scope>
    <source>
        <strain evidence="15 16">Psal-009</strain>
    </source>
</reference>
<dbReference type="Proteomes" id="UP000422232">
    <property type="component" value="Chromosome"/>
</dbReference>
<proteinExistence type="inferred from homology"/>
<evidence type="ECO:0000313" key="15">
    <source>
        <dbReference type="EMBL" id="QGO05718.1"/>
    </source>
</evidence>
<evidence type="ECO:0000256" key="12">
    <source>
        <dbReference type="PIRSR" id="PIRSR006621-1"/>
    </source>
</evidence>
<evidence type="ECO:0000256" key="11">
    <source>
        <dbReference type="PIRNR" id="PIRNR006621"/>
    </source>
</evidence>
<keyword evidence="2 10" id="KW-0820">tRNA-binding</keyword>
<comment type="catalytic activity">
    <reaction evidence="10">
        <text>5,6-dihydrouridine(20a) in tRNA + NADP(+) = uridine(20a) in tRNA + NADPH + H(+)</text>
        <dbReference type="Rhea" id="RHEA:53344"/>
        <dbReference type="Rhea" id="RHEA-COMP:13535"/>
        <dbReference type="Rhea" id="RHEA-COMP:13536"/>
        <dbReference type="ChEBI" id="CHEBI:15378"/>
        <dbReference type="ChEBI" id="CHEBI:57783"/>
        <dbReference type="ChEBI" id="CHEBI:58349"/>
        <dbReference type="ChEBI" id="CHEBI:65315"/>
        <dbReference type="ChEBI" id="CHEBI:74443"/>
    </reaction>
</comment>
<dbReference type="InterPro" id="IPR004653">
    <property type="entry name" value="DusA"/>
</dbReference>
<evidence type="ECO:0000256" key="9">
    <source>
        <dbReference type="ARBA" id="ARBA00058013"/>
    </source>
</evidence>
<dbReference type="InterPro" id="IPR018517">
    <property type="entry name" value="tRNA_hU_synthase_CS"/>
</dbReference>
<dbReference type="GO" id="GO:0102264">
    <property type="term" value="F:tRNA-dihydrouridine20 synthase activity"/>
    <property type="evidence" value="ECO:0007669"/>
    <property type="project" value="UniProtKB-EC"/>
</dbReference>
<dbReference type="RefSeq" id="WP_016209621.1">
    <property type="nucleotide sequence ID" value="NZ_CP012413.1"/>
</dbReference>
<keyword evidence="6 10" id="KW-0521">NADP</keyword>
<feature type="domain" description="DUS-like FMN-binding" evidence="14">
    <location>
        <begin position="10"/>
        <end position="325"/>
    </location>
</feature>
<dbReference type="FunFam" id="3.20.20.70:FF:000083">
    <property type="entry name" value="tRNA-dihydrouridine(20/20a) synthase"/>
    <property type="match status" value="1"/>
</dbReference>
<feature type="site" description="Interacts with tRNA" evidence="10">
    <location>
        <position position="181"/>
    </location>
</feature>
<keyword evidence="3 10" id="KW-0285">Flavoprotein</keyword>
<keyword evidence="8 10" id="KW-0560">Oxidoreductase</keyword>
<comment type="similarity">
    <text evidence="10">Belongs to the Dus family. DusA subfamily.</text>
</comment>
<dbReference type="GO" id="GO:0000049">
    <property type="term" value="F:tRNA binding"/>
    <property type="evidence" value="ECO:0007669"/>
    <property type="project" value="UniProtKB-UniRule"/>
</dbReference>
<keyword evidence="16" id="KW-1185">Reference proteome</keyword>
<feature type="site" description="Interacts with tRNA; defines subfamily-specific binding signature" evidence="10">
    <location>
        <position position="304"/>
    </location>
</feature>
<name>A0A9Q6LKB6_PISSA</name>
<evidence type="ECO:0000256" key="6">
    <source>
        <dbReference type="ARBA" id="ARBA00022857"/>
    </source>
</evidence>